<feature type="transmembrane region" description="Helical" evidence="1">
    <location>
        <begin position="23"/>
        <end position="47"/>
    </location>
</feature>
<comment type="caution">
    <text evidence="2">The sequence shown here is derived from an EMBL/GenBank/DDBJ whole genome shotgun (WGS) entry which is preliminary data.</text>
</comment>
<protein>
    <submittedName>
        <fullName evidence="2">Uncharacterized protein</fullName>
    </submittedName>
</protein>
<name>A0ABV9H5I9_9HYPH</name>
<evidence type="ECO:0000313" key="3">
    <source>
        <dbReference type="Proteomes" id="UP001596042"/>
    </source>
</evidence>
<evidence type="ECO:0000256" key="1">
    <source>
        <dbReference type="SAM" id="Phobius"/>
    </source>
</evidence>
<evidence type="ECO:0000313" key="2">
    <source>
        <dbReference type="EMBL" id="MFC4624604.1"/>
    </source>
</evidence>
<dbReference type="RefSeq" id="WP_374830270.1">
    <property type="nucleotide sequence ID" value="NZ_JBHEEZ010000003.1"/>
</dbReference>
<accession>A0ABV9H5I9</accession>
<dbReference type="Proteomes" id="UP001596042">
    <property type="component" value="Unassembled WGS sequence"/>
</dbReference>
<keyword evidence="3" id="KW-1185">Reference proteome</keyword>
<keyword evidence="1" id="KW-0812">Transmembrane</keyword>
<gene>
    <name evidence="2" type="ORF">ACFO1V_05095</name>
</gene>
<keyword evidence="1" id="KW-0472">Membrane</keyword>
<proteinExistence type="predicted"/>
<reference evidence="3" key="1">
    <citation type="journal article" date="2019" name="Int. J. Syst. Evol. Microbiol.">
        <title>The Global Catalogue of Microorganisms (GCM) 10K type strain sequencing project: providing services to taxonomists for standard genome sequencing and annotation.</title>
        <authorList>
            <consortium name="The Broad Institute Genomics Platform"/>
            <consortium name="The Broad Institute Genome Sequencing Center for Infectious Disease"/>
            <person name="Wu L."/>
            <person name="Ma J."/>
        </authorList>
    </citation>
    <scope>NUCLEOTIDE SEQUENCE [LARGE SCALE GENOMIC DNA]</scope>
    <source>
        <strain evidence="3">CGMCC 1.15731</strain>
    </source>
</reference>
<organism evidence="2 3">
    <name type="scientific">Daeguia caeni</name>
    <dbReference type="NCBI Taxonomy" id="439612"/>
    <lineage>
        <taxon>Bacteria</taxon>
        <taxon>Pseudomonadati</taxon>
        <taxon>Pseudomonadota</taxon>
        <taxon>Alphaproteobacteria</taxon>
        <taxon>Hyphomicrobiales</taxon>
        <taxon>Brucellaceae</taxon>
        <taxon>Daeguia</taxon>
    </lineage>
</organism>
<dbReference type="EMBL" id="JBHSEL010000044">
    <property type="protein sequence ID" value="MFC4624604.1"/>
    <property type="molecule type" value="Genomic_DNA"/>
</dbReference>
<sequence length="55" mass="5950">MFDGVPAHWHKAPEQKTKSDNEAAYVMLGIMLAALGVPAAFLGWALFTSIASLFQ</sequence>
<keyword evidence="1" id="KW-1133">Transmembrane helix</keyword>